<organism evidence="2 3">
    <name type="scientific">Paracoccus aurantius</name>
    <dbReference type="NCBI Taxonomy" id="3073814"/>
    <lineage>
        <taxon>Bacteria</taxon>
        <taxon>Pseudomonadati</taxon>
        <taxon>Pseudomonadota</taxon>
        <taxon>Alphaproteobacteria</taxon>
        <taxon>Rhodobacterales</taxon>
        <taxon>Paracoccaceae</taxon>
        <taxon>Paracoccus</taxon>
    </lineage>
</organism>
<proteinExistence type="predicted"/>
<dbReference type="RefSeq" id="WP_311162663.1">
    <property type="nucleotide sequence ID" value="NZ_JAVQLW010000005.1"/>
</dbReference>
<dbReference type="SUPFAM" id="SSF54427">
    <property type="entry name" value="NTF2-like"/>
    <property type="match status" value="1"/>
</dbReference>
<dbReference type="EMBL" id="JAVQLW010000005">
    <property type="protein sequence ID" value="MDS9469895.1"/>
    <property type="molecule type" value="Genomic_DNA"/>
</dbReference>
<dbReference type="Proteomes" id="UP001269144">
    <property type="component" value="Unassembled WGS sequence"/>
</dbReference>
<evidence type="ECO:0000313" key="3">
    <source>
        <dbReference type="Proteomes" id="UP001269144"/>
    </source>
</evidence>
<comment type="caution">
    <text evidence="2">The sequence shown here is derived from an EMBL/GenBank/DDBJ whole genome shotgun (WGS) entry which is preliminary data.</text>
</comment>
<name>A0ABU2HZB3_9RHOB</name>
<feature type="domain" description="DUF4440" evidence="1">
    <location>
        <begin position="14"/>
        <end position="79"/>
    </location>
</feature>
<protein>
    <submittedName>
        <fullName evidence="2">Nuclear transport factor 2 family protein</fullName>
    </submittedName>
</protein>
<dbReference type="Pfam" id="PF14534">
    <property type="entry name" value="DUF4440"/>
    <property type="match status" value="1"/>
</dbReference>
<dbReference type="InterPro" id="IPR027843">
    <property type="entry name" value="DUF4440"/>
</dbReference>
<accession>A0ABU2HZB3</accession>
<dbReference type="Gene3D" id="3.10.450.50">
    <property type="match status" value="1"/>
</dbReference>
<sequence>MALIDHDSALGREILGFEAARQGALVSGDPEALDRILHEDLVHVHSSGQVHGKAAFIAHVGKMGGFVSITRGALELREAMGGVLITGPTLNRVRRIGSGELAELDGFGAVLAVPAGRGWQVLLSQVTLLKK</sequence>
<keyword evidence="3" id="KW-1185">Reference proteome</keyword>
<dbReference type="InterPro" id="IPR032710">
    <property type="entry name" value="NTF2-like_dom_sf"/>
</dbReference>
<gene>
    <name evidence="2" type="ORF">RGQ15_20275</name>
</gene>
<evidence type="ECO:0000259" key="1">
    <source>
        <dbReference type="Pfam" id="PF14534"/>
    </source>
</evidence>
<evidence type="ECO:0000313" key="2">
    <source>
        <dbReference type="EMBL" id="MDS9469895.1"/>
    </source>
</evidence>
<reference evidence="3" key="1">
    <citation type="submission" date="2023-07" db="EMBL/GenBank/DDBJ databases">
        <title>Paracoccus sp. MBLB3053 whole genome sequence.</title>
        <authorList>
            <person name="Hwang C.Y."/>
            <person name="Cho E.-S."/>
            <person name="Seo M.-J."/>
        </authorList>
    </citation>
    <scope>NUCLEOTIDE SEQUENCE [LARGE SCALE GENOMIC DNA]</scope>
    <source>
        <strain evidence="3">MBLB3053</strain>
    </source>
</reference>